<dbReference type="EMBL" id="JRKI01000008">
    <property type="protein sequence ID" value="KIZ18944.1"/>
    <property type="molecule type" value="Genomic_DNA"/>
</dbReference>
<dbReference type="AlphaFoldDB" id="A0A0D7CRS2"/>
<keyword evidence="4" id="KW-1185">Reference proteome</keyword>
<comment type="caution">
    <text evidence="3">The sequence shown here is derived from an EMBL/GenBank/DDBJ whole genome shotgun (WGS) entry which is preliminary data.</text>
</comment>
<feature type="signal peptide" evidence="2">
    <location>
        <begin position="1"/>
        <end position="27"/>
    </location>
</feature>
<organism evidence="3 4">
    <name type="scientific">Streptomyces natalensis ATCC 27448</name>
    <dbReference type="NCBI Taxonomy" id="1240678"/>
    <lineage>
        <taxon>Bacteria</taxon>
        <taxon>Bacillati</taxon>
        <taxon>Actinomycetota</taxon>
        <taxon>Actinomycetes</taxon>
        <taxon>Kitasatosporales</taxon>
        <taxon>Streptomycetaceae</taxon>
        <taxon>Streptomyces</taxon>
    </lineage>
</organism>
<name>A0A0D7CRS2_9ACTN</name>
<evidence type="ECO:0000256" key="1">
    <source>
        <dbReference type="SAM" id="MobiDB-lite"/>
    </source>
</evidence>
<gene>
    <name evidence="3" type="ORF">SNA_06760</name>
</gene>
<accession>A0A0D7CRS2</accession>
<dbReference type="RefSeq" id="WP_044363760.1">
    <property type="nucleotide sequence ID" value="NZ_JRKI01000008.1"/>
</dbReference>
<keyword evidence="2" id="KW-0732">Signal</keyword>
<protein>
    <submittedName>
        <fullName evidence="3">Uncharacterized protein</fullName>
    </submittedName>
</protein>
<evidence type="ECO:0000313" key="3">
    <source>
        <dbReference type="EMBL" id="KIZ18944.1"/>
    </source>
</evidence>
<evidence type="ECO:0000256" key="2">
    <source>
        <dbReference type="SAM" id="SignalP"/>
    </source>
</evidence>
<feature type="compositionally biased region" description="Polar residues" evidence="1">
    <location>
        <begin position="145"/>
        <end position="163"/>
    </location>
</feature>
<dbReference type="PATRIC" id="fig|1240678.4.peg.1419"/>
<reference evidence="3 4" key="1">
    <citation type="submission" date="2014-09" db="EMBL/GenBank/DDBJ databases">
        <title>Draft genome sequence of Streptomyces natalensis ATCC 27448, producer of the antifungal pimaricin.</title>
        <authorList>
            <person name="Mendes M.V."/>
            <person name="Beites T."/>
            <person name="Pires S."/>
            <person name="Santos C.L."/>
            <person name="Moradas-Ferreira P."/>
        </authorList>
    </citation>
    <scope>NUCLEOTIDE SEQUENCE [LARGE SCALE GENOMIC DNA]</scope>
    <source>
        <strain evidence="3 4">ATCC 27448</strain>
    </source>
</reference>
<sequence>MRKLRKAAVVAAVLGSVALLGTGTAFADGGSAAGDYSSQQPIHEYNQQQQPQQESQQQEPQQQQQQQEPQQQPQQQQGSQQQAPQQQQQRSQQQSDRGRDDHQPSVGVGGEKNWQSTSCRADDKIFDYYGQVGEGNGKKSKDDAGSQSTTLGSSMNCSINVDNSADKYDR</sequence>
<feature type="compositionally biased region" description="Low complexity" evidence="1">
    <location>
        <begin position="47"/>
        <end position="94"/>
    </location>
</feature>
<evidence type="ECO:0000313" key="4">
    <source>
        <dbReference type="Proteomes" id="UP000032458"/>
    </source>
</evidence>
<proteinExistence type="predicted"/>
<feature type="region of interest" description="Disordered" evidence="1">
    <location>
        <begin position="23"/>
        <end position="170"/>
    </location>
</feature>
<feature type="chain" id="PRO_5002317883" evidence="2">
    <location>
        <begin position="28"/>
        <end position="170"/>
    </location>
</feature>
<dbReference type="Proteomes" id="UP000032458">
    <property type="component" value="Unassembled WGS sequence"/>
</dbReference>